<feature type="region of interest" description="Disordered" evidence="8">
    <location>
        <begin position="121"/>
        <end position="190"/>
    </location>
</feature>
<evidence type="ECO:0000256" key="9">
    <source>
        <dbReference type="SAM" id="SignalP"/>
    </source>
</evidence>
<keyword evidence="5 9" id="KW-0732">Signal</keyword>
<keyword evidence="12" id="KW-1185">Reference proteome</keyword>
<evidence type="ECO:0000256" key="4">
    <source>
        <dbReference type="ARBA" id="ARBA00013244"/>
    </source>
</evidence>
<comment type="similarity">
    <text evidence="2">Belongs to the mycobacterial A85 antigen family.</text>
</comment>
<dbReference type="Pfam" id="PF18435">
    <property type="entry name" value="EstA_Ig_like"/>
    <property type="match status" value="1"/>
</dbReference>
<dbReference type="PANTHER" id="PTHR43037">
    <property type="entry name" value="UNNAMED PRODUCT-RELATED"/>
    <property type="match status" value="1"/>
</dbReference>
<evidence type="ECO:0000256" key="6">
    <source>
        <dbReference type="ARBA" id="ARBA00032572"/>
    </source>
</evidence>
<organism evidence="11 12">
    <name type="scientific">Streptomyces cylindrosporus</name>
    <dbReference type="NCBI Taxonomy" id="2927583"/>
    <lineage>
        <taxon>Bacteria</taxon>
        <taxon>Bacillati</taxon>
        <taxon>Actinomycetota</taxon>
        <taxon>Actinomycetes</taxon>
        <taxon>Kitasatosporales</taxon>
        <taxon>Streptomycetaceae</taxon>
        <taxon>Streptomyces</taxon>
    </lineage>
</organism>
<sequence>MSTRRAFLAQVMGATVAVAAGATACSSGSDDSGSGSGSGGDHVKSATAITQVYGDGQKFIAVALEYDSAVDTSKLSKSSFKVDGRTVTKVYANTSASLADTGRDGKYVIVELSPDDSGALLWGNDSGGGSGTGKASGSASASASGSAPAGGGPKVGEKGTAKGAEKAKGTVTSTGSVTTTDGSTYPGGSTELATGKQVNLIVDDFKQFSYKDPKTGKTLPYNLFIPKDYDESKKYPLVLFMHDASVVSTVTTATLVQGLGAVVWASPEDQAERPAFVLAPQYPEVVVGDDYKPTAYFDTTAHLVQELTGKYSIDADRVYSTGQSMGAMMTLGLNIKYPDLFGASWVVAGQWPSSQAAPLAKKNLFVTVSQGDSKAYPGEDAIMSVIEKAGTKVSRATWNGKSTAAQFTKAVDAISAKGTSVNYVTFEKGTTLTAESKKKYGTMEHNSSWAIAYTIEGVREWIFQQRK</sequence>
<dbReference type="Gene3D" id="3.40.50.1820">
    <property type="entry name" value="alpha/beta hydrolase"/>
    <property type="match status" value="1"/>
</dbReference>
<evidence type="ECO:0000256" key="8">
    <source>
        <dbReference type="SAM" id="MobiDB-lite"/>
    </source>
</evidence>
<feature type="compositionally biased region" description="Gly residues" evidence="8">
    <location>
        <begin position="125"/>
        <end position="134"/>
    </location>
</feature>
<evidence type="ECO:0000256" key="2">
    <source>
        <dbReference type="ARBA" id="ARBA00005874"/>
    </source>
</evidence>
<evidence type="ECO:0000256" key="3">
    <source>
        <dbReference type="ARBA" id="ARBA00012820"/>
    </source>
</evidence>
<feature type="chain" id="PRO_5047253618" description="Acyl-CoA:diacylglycerol acyltransferase" evidence="9">
    <location>
        <begin position="20"/>
        <end position="467"/>
    </location>
</feature>
<dbReference type="InterPro" id="IPR041172">
    <property type="entry name" value="EstA_Ig-like_N"/>
</dbReference>
<evidence type="ECO:0000259" key="10">
    <source>
        <dbReference type="Pfam" id="PF18435"/>
    </source>
</evidence>
<feature type="compositionally biased region" description="Low complexity" evidence="8">
    <location>
        <begin position="135"/>
        <end position="147"/>
    </location>
</feature>
<feature type="domain" description="Esterase Ig-like N-terminal" evidence="10">
    <location>
        <begin position="45"/>
        <end position="185"/>
    </location>
</feature>
<dbReference type="SUPFAM" id="SSF53474">
    <property type="entry name" value="alpha/beta-Hydrolases"/>
    <property type="match status" value="1"/>
</dbReference>
<name>A0ABS9XY08_9ACTN</name>
<dbReference type="PANTHER" id="PTHR43037:SF1">
    <property type="entry name" value="BLL1128 PROTEIN"/>
    <property type="match status" value="1"/>
</dbReference>
<dbReference type="Pfam" id="PF00756">
    <property type="entry name" value="Esterase"/>
    <property type="match status" value="1"/>
</dbReference>
<protein>
    <recommendedName>
        <fullName evidence="6">Acyl-CoA:diacylglycerol acyltransferase</fullName>
        <ecNumber evidence="3">2.3.1.122</ecNumber>
        <ecNumber evidence="4">2.3.1.20</ecNumber>
    </recommendedName>
</protein>
<feature type="compositionally biased region" description="Low complexity" evidence="8">
    <location>
        <begin position="169"/>
        <end position="184"/>
    </location>
</feature>
<accession>A0ABS9XY08</accession>
<comment type="catalytic activity">
    <reaction evidence="7">
        <text>an acyl-CoA + a 1,2-diacyl-sn-glycerol = a triacyl-sn-glycerol + CoA</text>
        <dbReference type="Rhea" id="RHEA:10868"/>
        <dbReference type="ChEBI" id="CHEBI:17815"/>
        <dbReference type="ChEBI" id="CHEBI:57287"/>
        <dbReference type="ChEBI" id="CHEBI:58342"/>
        <dbReference type="ChEBI" id="CHEBI:64615"/>
        <dbReference type="EC" id="2.3.1.20"/>
    </reaction>
</comment>
<dbReference type="InterPro" id="IPR000801">
    <property type="entry name" value="Esterase-like"/>
</dbReference>
<reference evidence="11" key="1">
    <citation type="submission" date="2022-03" db="EMBL/GenBank/DDBJ databases">
        <title>Streptomyces 7R015 and 7R016 isolated from Barleria lupulina in Thailand.</title>
        <authorList>
            <person name="Kanchanasin P."/>
            <person name="Phongsopitanun W."/>
            <person name="Tanasupawat S."/>
        </authorList>
    </citation>
    <scope>NUCLEOTIDE SEQUENCE</scope>
    <source>
        <strain evidence="11">7R015</strain>
    </source>
</reference>
<dbReference type="EC" id="2.3.1.122" evidence="3"/>
<evidence type="ECO:0000256" key="5">
    <source>
        <dbReference type="ARBA" id="ARBA00022729"/>
    </source>
</evidence>
<dbReference type="RefSeq" id="WP_242759864.1">
    <property type="nucleotide sequence ID" value="NZ_JALDAY010000001.1"/>
</dbReference>
<dbReference type="Gene3D" id="2.60.40.2180">
    <property type="match status" value="1"/>
</dbReference>
<dbReference type="EMBL" id="JALDAY010000001">
    <property type="protein sequence ID" value="MCI3269842.1"/>
    <property type="molecule type" value="Genomic_DNA"/>
</dbReference>
<dbReference type="EC" id="2.3.1.20" evidence="4"/>
<dbReference type="Proteomes" id="UP001165269">
    <property type="component" value="Unassembled WGS sequence"/>
</dbReference>
<dbReference type="GO" id="GO:0016787">
    <property type="term" value="F:hydrolase activity"/>
    <property type="evidence" value="ECO:0007669"/>
    <property type="project" value="UniProtKB-KW"/>
</dbReference>
<evidence type="ECO:0000313" key="11">
    <source>
        <dbReference type="EMBL" id="MCI3269842.1"/>
    </source>
</evidence>
<dbReference type="InterPro" id="IPR050955">
    <property type="entry name" value="Plant_Biomass_Hydrol_Est"/>
</dbReference>
<evidence type="ECO:0000313" key="12">
    <source>
        <dbReference type="Proteomes" id="UP001165269"/>
    </source>
</evidence>
<proteinExistence type="inferred from homology"/>
<dbReference type="PROSITE" id="PS51318">
    <property type="entry name" value="TAT"/>
    <property type="match status" value="1"/>
</dbReference>
<keyword evidence="11" id="KW-0378">Hydrolase</keyword>
<dbReference type="PROSITE" id="PS51257">
    <property type="entry name" value="PROKAR_LIPOPROTEIN"/>
    <property type="match status" value="1"/>
</dbReference>
<comment type="caution">
    <text evidence="11">The sequence shown here is derived from an EMBL/GenBank/DDBJ whole genome shotgun (WGS) entry which is preliminary data.</text>
</comment>
<feature type="compositionally biased region" description="Basic and acidic residues" evidence="8">
    <location>
        <begin position="155"/>
        <end position="168"/>
    </location>
</feature>
<gene>
    <name evidence="11" type="ORF">MQP27_01775</name>
</gene>
<evidence type="ECO:0000256" key="7">
    <source>
        <dbReference type="ARBA" id="ARBA00048109"/>
    </source>
</evidence>
<dbReference type="InterPro" id="IPR029058">
    <property type="entry name" value="AB_hydrolase_fold"/>
</dbReference>
<comment type="catalytic activity">
    <reaction evidence="1">
        <text>2 alpha,alpha'-trehalose 6-mycolate = alpha,alpha'-trehalose 6,6'-bismycolate + alpha,alpha-trehalose</text>
        <dbReference type="Rhea" id="RHEA:23472"/>
        <dbReference type="ChEBI" id="CHEBI:16551"/>
        <dbReference type="ChEBI" id="CHEBI:18195"/>
        <dbReference type="ChEBI" id="CHEBI:18234"/>
        <dbReference type="EC" id="2.3.1.122"/>
    </reaction>
</comment>
<evidence type="ECO:0000256" key="1">
    <source>
        <dbReference type="ARBA" id="ARBA00000697"/>
    </source>
</evidence>
<feature type="signal peptide" evidence="9">
    <location>
        <begin position="1"/>
        <end position="19"/>
    </location>
</feature>
<dbReference type="InterPro" id="IPR006311">
    <property type="entry name" value="TAT_signal"/>
</dbReference>